<feature type="region of interest" description="Disordered" evidence="1">
    <location>
        <begin position="791"/>
        <end position="811"/>
    </location>
</feature>
<keyword evidence="2" id="KW-0732">Signal</keyword>
<feature type="chain" id="PRO_5047194638" evidence="2">
    <location>
        <begin position="24"/>
        <end position="1058"/>
    </location>
</feature>
<dbReference type="InterPro" id="IPR011990">
    <property type="entry name" value="TPR-like_helical_dom_sf"/>
</dbReference>
<evidence type="ECO:0000256" key="2">
    <source>
        <dbReference type="SAM" id="SignalP"/>
    </source>
</evidence>
<dbReference type="SUPFAM" id="SSF81901">
    <property type="entry name" value="HCP-like"/>
    <property type="match status" value="1"/>
</dbReference>
<proteinExistence type="predicted"/>
<evidence type="ECO:0000313" key="5">
    <source>
        <dbReference type="Proteomes" id="UP001163624"/>
    </source>
</evidence>
<dbReference type="RefSeq" id="WP_254471954.1">
    <property type="nucleotide sequence ID" value="NZ_CP113432.1"/>
</dbReference>
<dbReference type="InterPro" id="IPR025137">
    <property type="entry name" value="NfrA_C"/>
</dbReference>
<evidence type="ECO:0000313" key="4">
    <source>
        <dbReference type="EMBL" id="WAI51496.1"/>
    </source>
</evidence>
<accession>A0ABY7A3A6</accession>
<gene>
    <name evidence="4" type="ORF">OU419_09690</name>
</gene>
<evidence type="ECO:0000256" key="1">
    <source>
        <dbReference type="SAM" id="MobiDB-lite"/>
    </source>
</evidence>
<dbReference type="Pfam" id="PF13283">
    <property type="entry name" value="NfrA_C"/>
    <property type="match status" value="1"/>
</dbReference>
<dbReference type="Proteomes" id="UP001163624">
    <property type="component" value="Chromosome"/>
</dbReference>
<name>A0ABY7A3A6_9PSED</name>
<feature type="domain" description="Bacteriophage N4 adsorption protein A C-terminal" evidence="3">
    <location>
        <begin position="916"/>
        <end position="1053"/>
    </location>
</feature>
<organism evidence="4 5">
    <name type="scientific">Pseudomonas triclosanedens</name>
    <dbReference type="NCBI Taxonomy" id="2961893"/>
    <lineage>
        <taxon>Bacteria</taxon>
        <taxon>Pseudomonadati</taxon>
        <taxon>Pseudomonadota</taxon>
        <taxon>Gammaproteobacteria</taxon>
        <taxon>Pseudomonadales</taxon>
        <taxon>Pseudomonadaceae</taxon>
        <taxon>Pseudomonas</taxon>
    </lineage>
</organism>
<keyword evidence="5" id="KW-1185">Reference proteome</keyword>
<keyword evidence="4" id="KW-0675">Receptor</keyword>
<evidence type="ECO:0000259" key="3">
    <source>
        <dbReference type="Pfam" id="PF13283"/>
    </source>
</evidence>
<reference evidence="4" key="1">
    <citation type="submission" date="2022-11" db="EMBL/GenBank/DDBJ databases">
        <title>Pseudomonas triclosanedens sp. nov., a triclosan degrader isolated from activated sludge.</title>
        <authorList>
            <person name="Yin Y."/>
            <person name="Lu Z."/>
        </authorList>
    </citation>
    <scope>NUCLEOTIDE SEQUENCE</scope>
    <source>
        <strain evidence="4">ZM23</strain>
    </source>
</reference>
<dbReference type="EMBL" id="CP113432">
    <property type="protein sequence ID" value="WAI51496.1"/>
    <property type="molecule type" value="Genomic_DNA"/>
</dbReference>
<feature type="signal peptide" evidence="2">
    <location>
        <begin position="1"/>
        <end position="23"/>
    </location>
</feature>
<protein>
    <submittedName>
        <fullName evidence="4">Phage receptor</fullName>
    </submittedName>
</protein>
<dbReference type="Gene3D" id="1.25.40.10">
    <property type="entry name" value="Tetratricopeptide repeat domain"/>
    <property type="match status" value="1"/>
</dbReference>
<sequence length="1058" mass="119968">MKLQQPLVLSLVLATLASPTLYATEQLTEFQRFRSYPFLDKGYKEARKNNWAEVERLMRHLLGRVPNNNEARALLVQALARQQRYDDAEKEARALAGTEEGANALAELRMDLIENGPPPEAQVNQWLAHTSDVNQRVRLWQAYSLKLGQTQGAAKALEWLGTVPHGNDERVLREARANWAEQLRDWDTTIAQLAPLAASRQLSKDDWRRLANAYAQRLDEKPLEQLLLQAPDPASARQARLALIDRAIAVDHTEVAKRWMQGLPEQDQRDPKQQARLLELARHSDDVPLVGKLSDELERPCLETAEWLSRHDQDEALRRLRQCKPQDDPQTWLVLAQRLNATDLLENTRLPEPWDARRRAQLIDTWRAQGRSDLALAWLARQPQTPETVRQRAELLQSRGRTGEAAVLWEQRYRQTGDLKALDQASYLALSAGRNEHARQLLEGAYDRRGGNLPPALIERLAGIHARSDTPLNVTRIESLLARAGPGTRGQLLGRLAEAGQCDALQRYLSPAPSSPGELRALGRCAMPARPGEAVVYYQAAVAQGDRDSQLPLAYALEAAGDPAGALRIFDTLPASQLNDNARLTASRAALLTDDNAAAERYWQQASKNSADDWALGATIADARGDYAEALARHRQALAHEPNGQHFYNAAASAQKAGDREQNKAWLAEAVRLEPNNPRFRADYGMRLAGTDTPEERRTSIPYLERATRDYPEDYRLGETLAWRYDEAEDSFAARRELRRVIDLEQNPVAGDDDYGSLEARRFRQRRAHQVLSQRDNLTIASTWSPAGVSTNDFSRLQDDGTLHSGSRRRAQSQNVQMAIWDHALGDEPTRDGTSLSVYGRALVGGDERDRYGRYVATGLGLRYKPLSDYNLNLYSELYKQNSLDEGWDGLHLHDLLSPDKVNEGIRDHKRDGRTSTDFLLRATASFLDQGEYRNDWRVDESHWGERFLYLDYAWWTHAGDHQWVSRYQQGHAWKLPTSTPQTFMPYGFGEFSTQDPGNDWRQDLRSGVGLRWQYWYGDDRYNAYRAHVTVRTEYQVGLAGNLYEKANGWLVGLEVNF</sequence>